<feature type="region of interest" description="Disordered" evidence="1">
    <location>
        <begin position="396"/>
        <end position="453"/>
    </location>
</feature>
<dbReference type="PANTHER" id="PTHR33273">
    <property type="entry name" value="DOMAIN-CONTAINING PROTEIN, PUTATIVE-RELATED"/>
    <property type="match status" value="1"/>
</dbReference>
<accession>A0A8X6HB94</accession>
<keyword evidence="4" id="KW-1185">Reference proteome</keyword>
<dbReference type="InterPro" id="IPR006579">
    <property type="entry name" value="Pre_C2HC_dom"/>
</dbReference>
<evidence type="ECO:0000256" key="1">
    <source>
        <dbReference type="SAM" id="MobiDB-lite"/>
    </source>
</evidence>
<evidence type="ECO:0000313" key="3">
    <source>
        <dbReference type="EMBL" id="GFR18785.1"/>
    </source>
</evidence>
<keyword evidence="3" id="KW-0695">RNA-directed DNA polymerase</keyword>
<sequence length="720" mass="82087">MPPHLSQLEETLHATDDSHVCLNMCMENMLNFIDNYYFAGENEKDQYASKLVALLADGIELNKNLIRMEADRKNTFTNRISQRFAIHIKNDAPFTPVKGRKNNRKSPTPPPEVVNKKPRITTAETSNKFSNLTIDDPPAPRDEENEDVTSPLLPKTPEAPRFRPPPPITIDNISNSAAFLKKLQTMTNDFMGRVIGKGLRVYPKTPQAYHTIRNFIDKEKLETYTYQLSEEKELKAVIRGMPSDMPPQEIIDALLELGITVNDCHVMTNRKTGLPMPLFLLSLPKNDANRDVCNITELCFMKIIVEIINKKHGPAQCFRCQGFFHSCSKFCTRNPKCVNCGKPHFTRDFKKPRDTEATCCHCQGNHPANYSGCPKNPLNKPPPPPKVNYWEERTRKRKEAMEAEKLNSQASSSTQVPAENNISKPQPNKPQPNKPKPQTQPESSSSKPTQASPLLDTIRQLQDPQVVELMTTTWNLRGNANKAGTALHNYARSSGNIISAPSDPTRIPSQLNHKASIIDLGLSCGLNNITVESRYELSSDHNPVHFVVNFNSHTSHLQNCKTITNWNKYQDILSTTIAGNPTINNEEEIEEAINSLNYNIHTAINYSSKFKSMKQDFTLVPYPTRIKIREKKNSLRKLWQHTRYPPLRTELNRLQRDIKRDLLYIKQREWDDALVECNYSNNSLHKLIARANKKPVIYPPPPNWFPRPGLRDEGESRMNE</sequence>
<dbReference type="GO" id="GO:0003964">
    <property type="term" value="F:RNA-directed DNA polymerase activity"/>
    <property type="evidence" value="ECO:0007669"/>
    <property type="project" value="UniProtKB-KW"/>
</dbReference>
<gene>
    <name evidence="3" type="primary">jockeypol_199</name>
    <name evidence="3" type="ORF">TNCT_115021</name>
</gene>
<comment type="caution">
    <text evidence="3">The sequence shown here is derived from an EMBL/GenBank/DDBJ whole genome shotgun (WGS) entry which is preliminary data.</text>
</comment>
<feature type="compositionally biased region" description="Polar residues" evidence="1">
    <location>
        <begin position="122"/>
        <end position="133"/>
    </location>
</feature>
<proteinExistence type="predicted"/>
<reference evidence="3" key="1">
    <citation type="submission" date="2020-07" db="EMBL/GenBank/DDBJ databases">
        <title>Multicomponent nature underlies the extraordinary mechanical properties of spider dragline silk.</title>
        <authorList>
            <person name="Kono N."/>
            <person name="Nakamura H."/>
            <person name="Mori M."/>
            <person name="Yoshida Y."/>
            <person name="Ohtoshi R."/>
            <person name="Malay A.D."/>
            <person name="Moran D.A.P."/>
            <person name="Tomita M."/>
            <person name="Numata K."/>
            <person name="Arakawa K."/>
        </authorList>
    </citation>
    <scope>NUCLEOTIDE SEQUENCE</scope>
</reference>
<keyword evidence="3" id="KW-0548">Nucleotidyltransferase</keyword>
<organism evidence="3 4">
    <name type="scientific">Trichonephila clavata</name>
    <name type="common">Joro spider</name>
    <name type="synonym">Nephila clavata</name>
    <dbReference type="NCBI Taxonomy" id="2740835"/>
    <lineage>
        <taxon>Eukaryota</taxon>
        <taxon>Metazoa</taxon>
        <taxon>Ecdysozoa</taxon>
        <taxon>Arthropoda</taxon>
        <taxon>Chelicerata</taxon>
        <taxon>Arachnida</taxon>
        <taxon>Araneae</taxon>
        <taxon>Araneomorphae</taxon>
        <taxon>Entelegynae</taxon>
        <taxon>Araneoidea</taxon>
        <taxon>Nephilidae</taxon>
        <taxon>Trichonephila</taxon>
    </lineage>
</organism>
<feature type="compositionally biased region" description="Polar residues" evidence="1">
    <location>
        <begin position="406"/>
        <end position="423"/>
    </location>
</feature>
<protein>
    <submittedName>
        <fullName evidence="3">RNA-directed DNA polymerase from mobile element jockey</fullName>
    </submittedName>
</protein>
<dbReference type="Pfam" id="PF07530">
    <property type="entry name" value="PRE_C2HC"/>
    <property type="match status" value="1"/>
</dbReference>
<name>A0A8X6HB94_TRICU</name>
<feature type="compositionally biased region" description="Basic and acidic residues" evidence="1">
    <location>
        <begin position="396"/>
        <end position="405"/>
    </location>
</feature>
<dbReference type="AlphaFoldDB" id="A0A8X6HB94"/>
<feature type="region of interest" description="Disordered" evidence="1">
    <location>
        <begin position="91"/>
        <end position="168"/>
    </location>
</feature>
<dbReference type="EMBL" id="BMAO01027663">
    <property type="protein sequence ID" value="GFR18785.1"/>
    <property type="molecule type" value="Genomic_DNA"/>
</dbReference>
<feature type="domain" description="Pre-C2HC" evidence="2">
    <location>
        <begin position="247"/>
        <end position="315"/>
    </location>
</feature>
<evidence type="ECO:0000259" key="2">
    <source>
        <dbReference type="SMART" id="SM00596"/>
    </source>
</evidence>
<dbReference type="PANTHER" id="PTHR33273:SF2">
    <property type="entry name" value="ENDONUCLEASE_EXONUCLEASE_PHOSPHATASE DOMAIN-CONTAINING PROTEIN"/>
    <property type="match status" value="1"/>
</dbReference>
<dbReference type="Proteomes" id="UP000887116">
    <property type="component" value="Unassembled WGS sequence"/>
</dbReference>
<dbReference type="OrthoDB" id="8123891at2759"/>
<keyword evidence="3" id="KW-0808">Transferase</keyword>
<dbReference type="SMART" id="SM00596">
    <property type="entry name" value="PRE_C2HC"/>
    <property type="match status" value="1"/>
</dbReference>
<feature type="compositionally biased region" description="Polar residues" evidence="1">
    <location>
        <begin position="442"/>
        <end position="452"/>
    </location>
</feature>
<evidence type="ECO:0000313" key="4">
    <source>
        <dbReference type="Proteomes" id="UP000887116"/>
    </source>
</evidence>